<protein>
    <submittedName>
        <fullName evidence="2">Uncharacterized protein</fullName>
    </submittedName>
</protein>
<name>A0A6A5WZJ0_9PLEO</name>
<evidence type="ECO:0000313" key="2">
    <source>
        <dbReference type="EMBL" id="KAF2007122.1"/>
    </source>
</evidence>
<keyword evidence="1" id="KW-0732">Signal</keyword>
<organism evidence="2 3">
    <name type="scientific">Amniculicola lignicola CBS 123094</name>
    <dbReference type="NCBI Taxonomy" id="1392246"/>
    <lineage>
        <taxon>Eukaryota</taxon>
        <taxon>Fungi</taxon>
        <taxon>Dikarya</taxon>
        <taxon>Ascomycota</taxon>
        <taxon>Pezizomycotina</taxon>
        <taxon>Dothideomycetes</taxon>
        <taxon>Pleosporomycetidae</taxon>
        <taxon>Pleosporales</taxon>
        <taxon>Amniculicolaceae</taxon>
        <taxon>Amniculicola</taxon>
    </lineage>
</organism>
<evidence type="ECO:0000313" key="3">
    <source>
        <dbReference type="Proteomes" id="UP000799779"/>
    </source>
</evidence>
<proteinExistence type="predicted"/>
<evidence type="ECO:0000256" key="1">
    <source>
        <dbReference type="SAM" id="SignalP"/>
    </source>
</evidence>
<reference evidence="2" key="1">
    <citation type="journal article" date="2020" name="Stud. Mycol.">
        <title>101 Dothideomycetes genomes: a test case for predicting lifestyles and emergence of pathogens.</title>
        <authorList>
            <person name="Haridas S."/>
            <person name="Albert R."/>
            <person name="Binder M."/>
            <person name="Bloem J."/>
            <person name="Labutti K."/>
            <person name="Salamov A."/>
            <person name="Andreopoulos B."/>
            <person name="Baker S."/>
            <person name="Barry K."/>
            <person name="Bills G."/>
            <person name="Bluhm B."/>
            <person name="Cannon C."/>
            <person name="Castanera R."/>
            <person name="Culley D."/>
            <person name="Daum C."/>
            <person name="Ezra D."/>
            <person name="Gonzalez J."/>
            <person name="Henrissat B."/>
            <person name="Kuo A."/>
            <person name="Liang C."/>
            <person name="Lipzen A."/>
            <person name="Lutzoni F."/>
            <person name="Magnuson J."/>
            <person name="Mondo S."/>
            <person name="Nolan M."/>
            <person name="Ohm R."/>
            <person name="Pangilinan J."/>
            <person name="Park H.-J."/>
            <person name="Ramirez L."/>
            <person name="Alfaro M."/>
            <person name="Sun H."/>
            <person name="Tritt A."/>
            <person name="Yoshinaga Y."/>
            <person name="Zwiers L.-H."/>
            <person name="Turgeon B."/>
            <person name="Goodwin S."/>
            <person name="Spatafora J."/>
            <person name="Crous P."/>
            <person name="Grigoriev I."/>
        </authorList>
    </citation>
    <scope>NUCLEOTIDE SEQUENCE</scope>
    <source>
        <strain evidence="2">CBS 123094</strain>
    </source>
</reference>
<feature type="signal peptide" evidence="1">
    <location>
        <begin position="1"/>
        <end position="17"/>
    </location>
</feature>
<dbReference type="EMBL" id="ML977558">
    <property type="protein sequence ID" value="KAF2007122.1"/>
    <property type="molecule type" value="Genomic_DNA"/>
</dbReference>
<keyword evidence="3" id="KW-1185">Reference proteome</keyword>
<gene>
    <name evidence="2" type="ORF">P154DRAFT_517527</name>
</gene>
<dbReference type="OrthoDB" id="2910287at2759"/>
<sequence length="137" mass="14451">MKSFIPAILSLAALTSALPSKSLDARTPGSVTFCTGTNLSGDCFTTQVPFNECQQLPPPYYKNLGSMKVDVGTLCRITYTAETCTSHGDSFVFPNPGAADLHVWGDPATGEVIDAGSKVTSYLCQECTACTAEANWG</sequence>
<dbReference type="Proteomes" id="UP000799779">
    <property type="component" value="Unassembled WGS sequence"/>
</dbReference>
<accession>A0A6A5WZJ0</accession>
<feature type="chain" id="PRO_5025549468" evidence="1">
    <location>
        <begin position="18"/>
        <end position="137"/>
    </location>
</feature>
<dbReference type="AlphaFoldDB" id="A0A6A5WZJ0"/>